<dbReference type="EMBL" id="CAWVOK010000003">
    <property type="protein sequence ID" value="CAK8162320.1"/>
    <property type="molecule type" value="Genomic_DNA"/>
</dbReference>
<evidence type="ECO:0000313" key="2">
    <source>
        <dbReference type="EMBL" id="CAK8162320.1"/>
    </source>
</evidence>
<evidence type="ECO:0000313" key="3">
    <source>
        <dbReference type="Proteomes" id="UP001314181"/>
    </source>
</evidence>
<dbReference type="Proteomes" id="UP001314181">
    <property type="component" value="Unassembled WGS sequence"/>
</dbReference>
<organism evidence="2 3">
    <name type="scientific">Candidatus Xenohaliotis californiensis</name>
    <dbReference type="NCBI Taxonomy" id="84677"/>
    <lineage>
        <taxon>Bacteria</taxon>
        <taxon>Pseudomonadati</taxon>
        <taxon>Pseudomonadota</taxon>
        <taxon>Alphaproteobacteria</taxon>
        <taxon>Rickettsiales</taxon>
        <taxon>Anaplasmataceae</taxon>
        <taxon>Candidatus Xenohaliotis</taxon>
    </lineage>
</organism>
<gene>
    <name evidence="2" type="ORF">CAXC1_120002</name>
</gene>
<comment type="caution">
    <text evidence="2">The sequence shown here is derived from an EMBL/GenBank/DDBJ whole genome shotgun (WGS) entry which is preliminary data.</text>
</comment>
<feature type="transmembrane region" description="Helical" evidence="1">
    <location>
        <begin position="37"/>
        <end position="59"/>
    </location>
</feature>
<keyword evidence="1" id="KW-1133">Transmembrane helix</keyword>
<protein>
    <submittedName>
        <fullName evidence="2">Uncharacterized protein</fullName>
    </submittedName>
</protein>
<keyword evidence="1" id="KW-0472">Membrane</keyword>
<sequence>MPSINPINTLTMLANRSQETTIDYSSSSIDYSPDIDIAAATGATGGAGVFASMVLFFIYTYCRYRRNLEIHEHQRGFFSWCVNFLAMRFRGVRSSSTGANVIDIGRLEEEDSQHGSEVRGSSADSALIINAVASSVGEKDYYVNLTFDKNSGKYTCLAKGLGNVSMRLHIDKENAEFHIQSVEDCKSCEKNSVNTSDDLDCTDGGSDNLKLFVKINKDKTITMKMFNKGEFFADVNIGSFYKEIGSLFLGEGQQFMQNLSMEYL</sequence>
<reference evidence="2 3" key="1">
    <citation type="submission" date="2024-01" db="EMBL/GenBank/DDBJ databases">
        <authorList>
            <person name="Kunselman E."/>
        </authorList>
    </citation>
    <scope>NUCLEOTIDE SEQUENCE [LARGE SCALE GENOMIC DNA]</scope>
    <source>
        <strain evidence="2">2 abalone samples</strain>
    </source>
</reference>
<name>A0ABM9N6Y1_9RICK</name>
<evidence type="ECO:0000256" key="1">
    <source>
        <dbReference type="SAM" id="Phobius"/>
    </source>
</evidence>
<dbReference type="RefSeq" id="WP_338363274.1">
    <property type="nucleotide sequence ID" value="NZ_CAWVOK010000003.1"/>
</dbReference>
<keyword evidence="3" id="KW-1185">Reference proteome</keyword>
<keyword evidence="1" id="KW-0812">Transmembrane</keyword>
<accession>A0ABM9N6Y1</accession>
<proteinExistence type="predicted"/>